<feature type="compositionally biased region" description="Polar residues" evidence="1">
    <location>
        <begin position="397"/>
        <end position="419"/>
    </location>
</feature>
<feature type="compositionally biased region" description="Basic and acidic residues" evidence="1">
    <location>
        <begin position="622"/>
        <end position="635"/>
    </location>
</feature>
<dbReference type="OrthoDB" id="3269304at2759"/>
<dbReference type="EMBL" id="KQ086405">
    <property type="protein sequence ID" value="KLO04910.1"/>
    <property type="molecule type" value="Genomic_DNA"/>
</dbReference>
<evidence type="ECO:0000313" key="3">
    <source>
        <dbReference type="Proteomes" id="UP000053477"/>
    </source>
</evidence>
<dbReference type="SUPFAM" id="SSF47095">
    <property type="entry name" value="HMG-box"/>
    <property type="match status" value="1"/>
</dbReference>
<dbReference type="AlphaFoldDB" id="A0A0H2QZG8"/>
<feature type="region of interest" description="Disordered" evidence="1">
    <location>
        <begin position="395"/>
        <end position="635"/>
    </location>
</feature>
<dbReference type="InterPro" id="IPR036910">
    <property type="entry name" value="HMG_box_dom_sf"/>
</dbReference>
<protein>
    <submittedName>
        <fullName evidence="2">Uncharacterized protein</fullName>
    </submittedName>
</protein>
<dbReference type="STRING" id="27342.A0A0H2QZG8"/>
<dbReference type="CDD" id="cd00084">
    <property type="entry name" value="HMG-box_SF"/>
    <property type="match status" value="1"/>
</dbReference>
<keyword evidence="3" id="KW-1185">Reference proteome</keyword>
<organism evidence="2 3">
    <name type="scientific">Schizopora paradoxa</name>
    <dbReference type="NCBI Taxonomy" id="27342"/>
    <lineage>
        <taxon>Eukaryota</taxon>
        <taxon>Fungi</taxon>
        <taxon>Dikarya</taxon>
        <taxon>Basidiomycota</taxon>
        <taxon>Agaricomycotina</taxon>
        <taxon>Agaricomycetes</taxon>
        <taxon>Hymenochaetales</taxon>
        <taxon>Schizoporaceae</taxon>
        <taxon>Schizopora</taxon>
    </lineage>
</organism>
<dbReference type="InParanoid" id="A0A0H2QZG8"/>
<accession>A0A0H2QZG8</accession>
<evidence type="ECO:0000313" key="2">
    <source>
        <dbReference type="EMBL" id="KLO04910.1"/>
    </source>
</evidence>
<dbReference type="Gene3D" id="1.10.30.10">
    <property type="entry name" value="High mobility group box domain"/>
    <property type="match status" value="1"/>
</dbReference>
<feature type="compositionally biased region" description="Basic and acidic residues" evidence="1">
    <location>
        <begin position="499"/>
        <end position="517"/>
    </location>
</feature>
<sequence length="666" mass="73411">MGKSSKATPGTDSRGRKSPFCTIKGADEWIAHLFPAYDKVPAGGDDRIVWVKARRKEFTEKFKVELEGLGFSKDELTKKFNAKFNTHKSFVNRQNAKEKGEASIPLLQTVLKLTSEKPPIGYTLFCNEMEKLRRSESVILTGDTQTEDSTSTDHPGTAATKQKIVIGDWQKEMSKRWKGLSNEAREKYNSEAAATSEENIDDVYRNQKNIITLIEELFKSLTGYGAGKCGDISFLLLVSFINAKGIIENDVLNVEADQDSAFIHVKKAFTEEVINEWVEHNKNNLKNTCPEDEDAIDVSLPVLADHTSVLPEDVRRMIGEFILNLWVYAQRGQDIIDQSMPWAQILETPQKFISISSWPPSIPLKTTTAMTLPELYVIAESIRAHQKEKPTIPYITFKSNNSSNGDAATTNPANTSGSKSTRKTTVILDSDDEAPPKKGSRSTIPHDDDDDDDAWSEVDKADRDPRIEDPEKGVSVIEEMMLDTPIIDDTPNVPQAPERATDGKVLPEKPTLEEQASHDLSTSTSLAILPTASKVPDDSQSNADVDALPLAAPSHNNISTETPEDGQPNGEPPALTTNASANLHSNQETPISADVSLPMKRKRGRPAKNTTPTETISVEGEGPSKKSRTERVTRKTAKEMNAVIADNKTIVARSMRGGTSRNDKKA</sequence>
<proteinExistence type="predicted"/>
<gene>
    <name evidence="2" type="ORF">SCHPADRAFT_896686</name>
</gene>
<dbReference type="Proteomes" id="UP000053477">
    <property type="component" value="Unassembled WGS sequence"/>
</dbReference>
<feature type="compositionally biased region" description="Basic and acidic residues" evidence="1">
    <location>
        <begin position="457"/>
        <end position="472"/>
    </location>
</feature>
<feature type="compositionally biased region" description="Acidic residues" evidence="1">
    <location>
        <begin position="447"/>
        <end position="456"/>
    </location>
</feature>
<name>A0A0H2QZG8_9AGAM</name>
<feature type="compositionally biased region" description="Polar residues" evidence="1">
    <location>
        <begin position="575"/>
        <end position="590"/>
    </location>
</feature>
<reference evidence="2 3" key="1">
    <citation type="submission" date="2015-04" db="EMBL/GenBank/DDBJ databases">
        <title>Complete genome sequence of Schizopora paradoxa KUC8140, a cosmopolitan wood degrader in East Asia.</title>
        <authorList>
            <consortium name="DOE Joint Genome Institute"/>
            <person name="Min B."/>
            <person name="Park H."/>
            <person name="Jang Y."/>
            <person name="Kim J.-J."/>
            <person name="Kim K.H."/>
            <person name="Pangilinan J."/>
            <person name="Lipzen A."/>
            <person name="Riley R."/>
            <person name="Grigoriev I.V."/>
            <person name="Spatafora J.W."/>
            <person name="Choi I.-G."/>
        </authorList>
    </citation>
    <scope>NUCLEOTIDE SEQUENCE [LARGE SCALE GENOMIC DNA]</scope>
    <source>
        <strain evidence="2 3">KUC8140</strain>
    </source>
</reference>
<evidence type="ECO:0000256" key="1">
    <source>
        <dbReference type="SAM" id="MobiDB-lite"/>
    </source>
</evidence>